<evidence type="ECO:0000313" key="2">
    <source>
        <dbReference type="EMBL" id="SMO97413.1"/>
    </source>
</evidence>
<proteinExistence type="predicted"/>
<dbReference type="PANTHER" id="PTHR43283:SF14">
    <property type="entry name" value="BLL8153 PROTEIN"/>
    <property type="match status" value="1"/>
</dbReference>
<protein>
    <recommendedName>
        <fullName evidence="1">Beta-lactamase-related domain-containing protein</fullName>
    </recommendedName>
</protein>
<dbReference type="InterPro" id="IPR001466">
    <property type="entry name" value="Beta-lactam-related"/>
</dbReference>
<dbReference type="Pfam" id="PF00144">
    <property type="entry name" value="Beta-lactamase"/>
    <property type="match status" value="1"/>
</dbReference>
<dbReference type="Proteomes" id="UP000316030">
    <property type="component" value="Unassembled WGS sequence"/>
</dbReference>
<dbReference type="InterPro" id="IPR012338">
    <property type="entry name" value="Beta-lactam/transpept-like"/>
</dbReference>
<dbReference type="InterPro" id="IPR050789">
    <property type="entry name" value="Diverse_Enzym_Activities"/>
</dbReference>
<dbReference type="RefSeq" id="WP_142494711.1">
    <property type="nucleotide sequence ID" value="NZ_FXTO01000036.1"/>
</dbReference>
<dbReference type="AlphaFoldDB" id="A0A521FMG1"/>
<dbReference type="Gene3D" id="3.40.710.10">
    <property type="entry name" value="DD-peptidase/beta-lactamase superfamily"/>
    <property type="match status" value="1"/>
</dbReference>
<reference evidence="2 3" key="1">
    <citation type="submission" date="2017-05" db="EMBL/GenBank/DDBJ databases">
        <authorList>
            <person name="Varghese N."/>
            <person name="Submissions S."/>
        </authorList>
    </citation>
    <scope>NUCLEOTIDE SEQUENCE [LARGE SCALE GENOMIC DNA]</scope>
    <source>
        <strain evidence="2 3">DSM 29506</strain>
    </source>
</reference>
<organism evidence="2 3">
    <name type="scientific">Thalassovita litoralis</name>
    <dbReference type="NCBI Taxonomy" id="1010611"/>
    <lineage>
        <taxon>Bacteria</taxon>
        <taxon>Pseudomonadati</taxon>
        <taxon>Pseudomonadota</taxon>
        <taxon>Alphaproteobacteria</taxon>
        <taxon>Rhodobacterales</taxon>
        <taxon>Roseobacteraceae</taxon>
        <taxon>Thalassovita</taxon>
    </lineage>
</organism>
<evidence type="ECO:0000313" key="3">
    <source>
        <dbReference type="Proteomes" id="UP000316030"/>
    </source>
</evidence>
<dbReference type="EMBL" id="FXTO01000036">
    <property type="protein sequence ID" value="SMO97413.1"/>
    <property type="molecule type" value="Genomic_DNA"/>
</dbReference>
<dbReference type="OrthoDB" id="9814204at2"/>
<dbReference type="SUPFAM" id="SSF56601">
    <property type="entry name" value="beta-lactamase/transpeptidase-like"/>
    <property type="match status" value="1"/>
</dbReference>
<keyword evidence="3" id="KW-1185">Reference proteome</keyword>
<name>A0A521FMG1_9RHOB</name>
<dbReference type="PANTHER" id="PTHR43283">
    <property type="entry name" value="BETA-LACTAMASE-RELATED"/>
    <property type="match status" value="1"/>
</dbReference>
<accession>A0A521FMG1</accession>
<gene>
    <name evidence="2" type="ORF">SAMN06265173_13631</name>
</gene>
<sequence>MGRIVKWALRALVVVILLGGAGAVWRKDEITRLLAVNSLFHADRIVSNFSHMDRLFWTVPLDRGNVPVSPLPRGADQSLPDRADRWLTDRAVTGLVVLKDGEIRHESYHLNTTPDDRHISWSVAKSFLSALMGTVLADGSIHSLNDPVTQYAPSLKGSAYDGARIIDVLHMASGVKFNEDYLDFNSDINKMGRVLALGGSMDDFAASLDQHIATPGTEWHYVSIDTHVIGMVIRGATGRSIPDLMTERIIQPLGLEQNPLMITDGHGVAFVLGGLNMRTRDYARFGQMVAQGGMWQGQRILPEGWVTQSTVFTAPTTAGEEKYGLQWWGPKDAAEGEFYAIGVYGQYTYINRPKGVVIAMNSADRLFKEPGVNRENIQMFRRITNSLTQE</sequence>
<feature type="domain" description="Beta-lactamase-related" evidence="1">
    <location>
        <begin position="94"/>
        <end position="363"/>
    </location>
</feature>
<evidence type="ECO:0000259" key="1">
    <source>
        <dbReference type="Pfam" id="PF00144"/>
    </source>
</evidence>